<dbReference type="Pfam" id="PF08547">
    <property type="entry name" value="CIA30"/>
    <property type="match status" value="1"/>
</dbReference>
<feature type="region of interest" description="Disordered" evidence="2">
    <location>
        <begin position="238"/>
        <end position="261"/>
    </location>
</feature>
<feature type="compositionally biased region" description="Basic residues" evidence="2">
    <location>
        <begin position="252"/>
        <end position="261"/>
    </location>
</feature>
<dbReference type="EMBL" id="JAOPGA020000862">
    <property type="protein sequence ID" value="KAL0482496.1"/>
    <property type="molecule type" value="Genomic_DNA"/>
</dbReference>
<evidence type="ECO:0000256" key="2">
    <source>
        <dbReference type="SAM" id="MobiDB-lite"/>
    </source>
</evidence>
<feature type="compositionally biased region" description="Basic and acidic residues" evidence="2">
    <location>
        <begin position="238"/>
        <end position="251"/>
    </location>
</feature>
<dbReference type="AlphaFoldDB" id="A0AAW2Z131"/>
<evidence type="ECO:0000256" key="1">
    <source>
        <dbReference type="ARBA" id="ARBA00007884"/>
    </source>
</evidence>
<protein>
    <submittedName>
        <fullName evidence="4">Endoribonuclease</fullName>
    </submittedName>
</protein>
<sequence length="261" mass="30377">MLYKLPFLRKLSLARYSFLDLIAAKMLKLKLGEKKHQLLRMGSEVELNRWTLLTDRIFNGTSKCSLERTEDNTVIFSGRLAEVSNGEETVQSFTRAWIIYQFFTQDMSDFVGVKIKYRISSIKDVRNFQFQVLTKNFIGDTFFFATFVDRKSEDSFGEWKQVNIPFDVLRLNSFGSENRALWGDRVSSLEYVEAIGIGVSDFYAGDFRIEISSIEAYSDPDDDSQGWEPIKVKYLEANRSDDVHDSQDVNQKKQKQKTYFE</sequence>
<feature type="domain" description="NADH:ubiquinone oxidoreductase intermediate-associated protein 30" evidence="3">
    <location>
        <begin position="43"/>
        <end position="211"/>
    </location>
</feature>
<dbReference type="PANTHER" id="PTHR13194">
    <property type="entry name" value="COMPLEX I INTERMEDIATE-ASSOCIATED PROTEIN 30"/>
    <property type="match status" value="1"/>
</dbReference>
<dbReference type="SUPFAM" id="SSF49785">
    <property type="entry name" value="Galactose-binding domain-like"/>
    <property type="match status" value="1"/>
</dbReference>
<dbReference type="InterPro" id="IPR013857">
    <property type="entry name" value="NADH-UbQ_OxRdtase-assoc_prot30"/>
</dbReference>
<dbReference type="GO" id="GO:0051082">
    <property type="term" value="F:unfolded protein binding"/>
    <property type="evidence" value="ECO:0007669"/>
    <property type="project" value="TreeGrafter"/>
</dbReference>
<dbReference type="GO" id="GO:0010257">
    <property type="term" value="P:NADH dehydrogenase complex assembly"/>
    <property type="evidence" value="ECO:0007669"/>
    <property type="project" value="TreeGrafter"/>
</dbReference>
<comment type="caution">
    <text evidence="4">The sequence shown here is derived from an EMBL/GenBank/DDBJ whole genome shotgun (WGS) entry which is preliminary data.</text>
</comment>
<dbReference type="PANTHER" id="PTHR13194:SF19">
    <property type="entry name" value="NAD(P)-BINDING ROSSMANN-FOLD SUPERFAMILY PROTEIN"/>
    <property type="match status" value="1"/>
</dbReference>
<dbReference type="InterPro" id="IPR008979">
    <property type="entry name" value="Galactose-bd-like_sf"/>
</dbReference>
<name>A0AAW2Z131_9EUKA</name>
<accession>A0AAW2Z131</accession>
<proteinExistence type="inferred from homology"/>
<evidence type="ECO:0000313" key="4">
    <source>
        <dbReference type="EMBL" id="KAL0482496.1"/>
    </source>
</evidence>
<evidence type="ECO:0000259" key="3">
    <source>
        <dbReference type="Pfam" id="PF08547"/>
    </source>
</evidence>
<reference evidence="4 5" key="1">
    <citation type="submission" date="2024-03" db="EMBL/GenBank/DDBJ databases">
        <title>The Acrasis kona genome and developmental transcriptomes reveal deep origins of eukaryotic multicellular pathways.</title>
        <authorList>
            <person name="Sheikh S."/>
            <person name="Fu C.-J."/>
            <person name="Brown M.W."/>
            <person name="Baldauf S.L."/>
        </authorList>
    </citation>
    <scope>NUCLEOTIDE SEQUENCE [LARGE SCALE GENOMIC DNA]</scope>
    <source>
        <strain evidence="4 5">ATCC MYA-3509</strain>
    </source>
</reference>
<gene>
    <name evidence="4" type="ORF">AKO1_014470</name>
</gene>
<organism evidence="4 5">
    <name type="scientific">Acrasis kona</name>
    <dbReference type="NCBI Taxonomy" id="1008807"/>
    <lineage>
        <taxon>Eukaryota</taxon>
        <taxon>Discoba</taxon>
        <taxon>Heterolobosea</taxon>
        <taxon>Tetramitia</taxon>
        <taxon>Eutetramitia</taxon>
        <taxon>Acrasidae</taxon>
        <taxon>Acrasis</taxon>
    </lineage>
</organism>
<dbReference type="InterPro" id="IPR039131">
    <property type="entry name" value="NDUFAF1"/>
</dbReference>
<dbReference type="Proteomes" id="UP001431209">
    <property type="component" value="Unassembled WGS sequence"/>
</dbReference>
<evidence type="ECO:0000313" key="5">
    <source>
        <dbReference type="Proteomes" id="UP001431209"/>
    </source>
</evidence>
<keyword evidence="5" id="KW-1185">Reference proteome</keyword>
<comment type="similarity">
    <text evidence="1">Belongs to the CIA30 family.</text>
</comment>